<dbReference type="PANTHER" id="PTHR22835:SF663">
    <property type="entry name" value="LIPASE-LIKE"/>
    <property type="match status" value="1"/>
</dbReference>
<accession>A0AAX6E6B8</accession>
<feature type="chain" id="PRO_5043847825" evidence="5">
    <location>
        <begin position="30"/>
        <end position="390"/>
    </location>
</feature>
<name>A0AAX6E6B8_IRIPA</name>
<keyword evidence="3" id="KW-0378">Hydrolase</keyword>
<dbReference type="PANTHER" id="PTHR22835">
    <property type="entry name" value="ZINC FINGER FYVE DOMAIN CONTAINING PROTEIN"/>
    <property type="match status" value="1"/>
</dbReference>
<evidence type="ECO:0000256" key="1">
    <source>
        <dbReference type="ARBA" id="ARBA00008668"/>
    </source>
</evidence>
<sequence length="390" mass="42737">MLSFSSSSTAPPLTILLLLLLSSLRPATSCYRSIISFGDSVTDTGNLIRYPGRENDHATRLPFGRTHFGRPTGRFSDGRLVVDFLAEAFGLPPVPPFLGGAGDGGDGFRRGVNFAVGGATAIDNDFFREKGFHVRWPNYSLNVQLESFKKLLPSLCSSASECKDFLSKSLVLVGEIGGNDYNHGFLQRRNFAEIEALVPKVIDVIASAVTELISLGARTLVVPGNFPIGCVPVYLAMYKSNQEEDYELDTGCIKWMNVFAEYHNHKLLEELDRLRKHNPSTTIIYVDYYNAAMNIFRSPDSYGFGREPFAACCGGGGGPHNFDPSILCGSDKAKVCDNPSEYISWDGLHLTEAAYKTIADMVIHGPFADPAINSTCASINMEVNNHHEEL</sequence>
<comment type="similarity">
    <text evidence="1">Belongs to the 'GDSL' lipolytic enzyme family.</text>
</comment>
<feature type="signal peptide" evidence="5">
    <location>
        <begin position="1"/>
        <end position="29"/>
    </location>
</feature>
<dbReference type="SUPFAM" id="SSF52266">
    <property type="entry name" value="SGNH hydrolase"/>
    <property type="match status" value="1"/>
</dbReference>
<dbReference type="CDD" id="cd01837">
    <property type="entry name" value="SGNH_plant_lipase_like"/>
    <property type="match status" value="1"/>
</dbReference>
<dbReference type="InterPro" id="IPR036514">
    <property type="entry name" value="SGNH_hydro_sf"/>
</dbReference>
<dbReference type="Gene3D" id="3.40.50.1110">
    <property type="entry name" value="SGNH hydrolase"/>
    <property type="match status" value="1"/>
</dbReference>
<protein>
    <submittedName>
        <fullName evidence="6">GDSL esterase/lipase-like</fullName>
    </submittedName>
</protein>
<comment type="caution">
    <text evidence="6">The sequence shown here is derived from an EMBL/GenBank/DDBJ whole genome shotgun (WGS) entry which is preliminary data.</text>
</comment>
<dbReference type="GO" id="GO:0016788">
    <property type="term" value="F:hydrolase activity, acting on ester bonds"/>
    <property type="evidence" value="ECO:0007669"/>
    <property type="project" value="InterPro"/>
</dbReference>
<evidence type="ECO:0000313" key="6">
    <source>
        <dbReference type="EMBL" id="KAJ6799510.1"/>
    </source>
</evidence>
<evidence type="ECO:0000256" key="4">
    <source>
        <dbReference type="ARBA" id="ARBA00023180"/>
    </source>
</evidence>
<dbReference type="InterPro" id="IPR035669">
    <property type="entry name" value="SGNH_plant_lipase-like"/>
</dbReference>
<dbReference type="EMBL" id="JANAVB010039768">
    <property type="protein sequence ID" value="KAJ6799510.1"/>
    <property type="molecule type" value="Genomic_DNA"/>
</dbReference>
<keyword evidence="7" id="KW-1185">Reference proteome</keyword>
<dbReference type="Proteomes" id="UP001140949">
    <property type="component" value="Unassembled WGS sequence"/>
</dbReference>
<evidence type="ECO:0000256" key="2">
    <source>
        <dbReference type="ARBA" id="ARBA00022729"/>
    </source>
</evidence>
<evidence type="ECO:0000256" key="3">
    <source>
        <dbReference type="ARBA" id="ARBA00022801"/>
    </source>
</evidence>
<evidence type="ECO:0000313" key="7">
    <source>
        <dbReference type="Proteomes" id="UP001140949"/>
    </source>
</evidence>
<reference evidence="6" key="2">
    <citation type="submission" date="2023-04" db="EMBL/GenBank/DDBJ databases">
        <authorList>
            <person name="Bruccoleri R.E."/>
            <person name="Oakeley E.J."/>
            <person name="Faust A.-M."/>
            <person name="Dessus-Babus S."/>
            <person name="Altorfer M."/>
            <person name="Burckhardt D."/>
            <person name="Oertli M."/>
            <person name="Naumann U."/>
            <person name="Petersen F."/>
            <person name="Wong J."/>
        </authorList>
    </citation>
    <scope>NUCLEOTIDE SEQUENCE</scope>
    <source>
        <strain evidence="6">GSM-AAB239-AS_SAM_17_03QT</strain>
        <tissue evidence="6">Leaf</tissue>
    </source>
</reference>
<proteinExistence type="inferred from homology"/>
<keyword evidence="2 5" id="KW-0732">Signal</keyword>
<organism evidence="6 7">
    <name type="scientific">Iris pallida</name>
    <name type="common">Sweet iris</name>
    <dbReference type="NCBI Taxonomy" id="29817"/>
    <lineage>
        <taxon>Eukaryota</taxon>
        <taxon>Viridiplantae</taxon>
        <taxon>Streptophyta</taxon>
        <taxon>Embryophyta</taxon>
        <taxon>Tracheophyta</taxon>
        <taxon>Spermatophyta</taxon>
        <taxon>Magnoliopsida</taxon>
        <taxon>Liliopsida</taxon>
        <taxon>Asparagales</taxon>
        <taxon>Iridaceae</taxon>
        <taxon>Iridoideae</taxon>
        <taxon>Irideae</taxon>
        <taxon>Iris</taxon>
    </lineage>
</organism>
<keyword evidence="4" id="KW-0325">Glycoprotein</keyword>
<dbReference type="Pfam" id="PF00657">
    <property type="entry name" value="Lipase_GDSL"/>
    <property type="match status" value="1"/>
</dbReference>
<evidence type="ECO:0000256" key="5">
    <source>
        <dbReference type="SAM" id="SignalP"/>
    </source>
</evidence>
<dbReference type="AlphaFoldDB" id="A0AAX6E6B8"/>
<dbReference type="InterPro" id="IPR001087">
    <property type="entry name" value="GDSL"/>
</dbReference>
<gene>
    <name evidence="6" type="ORF">M6B38_207105</name>
</gene>
<reference evidence="6" key="1">
    <citation type="journal article" date="2023" name="GigaByte">
        <title>Genome assembly of the bearded iris, Iris pallida Lam.</title>
        <authorList>
            <person name="Bruccoleri R.E."/>
            <person name="Oakeley E.J."/>
            <person name="Faust A.M.E."/>
            <person name="Altorfer M."/>
            <person name="Dessus-Babus S."/>
            <person name="Burckhardt D."/>
            <person name="Oertli M."/>
            <person name="Naumann U."/>
            <person name="Petersen F."/>
            <person name="Wong J."/>
        </authorList>
    </citation>
    <scope>NUCLEOTIDE SEQUENCE</scope>
    <source>
        <strain evidence="6">GSM-AAB239-AS_SAM_17_03QT</strain>
    </source>
</reference>